<feature type="transmembrane region" description="Helical" evidence="2">
    <location>
        <begin position="284"/>
        <end position="305"/>
    </location>
</feature>
<proteinExistence type="predicted"/>
<dbReference type="InterPro" id="IPR009835">
    <property type="entry name" value="SrtB"/>
</dbReference>
<keyword evidence="2" id="KW-0812">Transmembrane</keyword>
<comment type="caution">
    <text evidence="3">The sequence shown here is derived from an EMBL/GenBank/DDBJ whole genome shotgun (WGS) entry which is preliminary data.</text>
</comment>
<feature type="region of interest" description="Disordered" evidence="1">
    <location>
        <begin position="327"/>
        <end position="347"/>
    </location>
</feature>
<feature type="transmembrane region" description="Helical" evidence="2">
    <location>
        <begin position="399"/>
        <end position="421"/>
    </location>
</feature>
<name>A0A011VYF5_RUMAL</name>
<dbReference type="EMBL" id="JEOB01000002">
    <property type="protein sequence ID" value="EXM39578.1"/>
    <property type="molecule type" value="Genomic_DNA"/>
</dbReference>
<feature type="transmembrane region" description="Helical" evidence="2">
    <location>
        <begin position="367"/>
        <end position="387"/>
    </location>
</feature>
<dbReference type="RefSeq" id="WP_051506374.1">
    <property type="nucleotide sequence ID" value="NZ_JEOB01000002.1"/>
</dbReference>
<keyword evidence="2" id="KW-1133">Transmembrane helix</keyword>
<dbReference type="PATRIC" id="fig|1341156.4.peg.1788"/>
<gene>
    <name evidence="3" type="ORF">RASY3_06855</name>
</gene>
<evidence type="ECO:0000256" key="1">
    <source>
        <dbReference type="SAM" id="MobiDB-lite"/>
    </source>
</evidence>
<dbReference type="OrthoDB" id="9806013at2"/>
<feature type="transmembrane region" description="Helical" evidence="2">
    <location>
        <begin position="12"/>
        <end position="35"/>
    </location>
</feature>
<evidence type="ECO:0000256" key="2">
    <source>
        <dbReference type="SAM" id="Phobius"/>
    </source>
</evidence>
<evidence type="ECO:0000313" key="3">
    <source>
        <dbReference type="EMBL" id="EXM39578.1"/>
    </source>
</evidence>
<dbReference type="Gene3D" id="2.40.260.10">
    <property type="entry name" value="Sortase"/>
    <property type="match status" value="1"/>
</dbReference>
<reference evidence="3 4" key="1">
    <citation type="submission" date="2013-06" db="EMBL/GenBank/DDBJ databases">
        <title>Rumen cellulosomics: divergent fiber-degrading strategies revealed by comparative genome-wide analysis of six Ruminococcal strains.</title>
        <authorList>
            <person name="Dassa B."/>
            <person name="Borovok I."/>
            <person name="Lamed R."/>
            <person name="Flint H."/>
            <person name="Yeoman C.J."/>
            <person name="White B."/>
            <person name="Bayer E.A."/>
        </authorList>
    </citation>
    <scope>NUCLEOTIDE SEQUENCE [LARGE SCALE GENOMIC DNA]</scope>
    <source>
        <strain evidence="3 4">SY3</strain>
    </source>
</reference>
<sequence length="442" mass="50551">MKLLNKIASAANTLLMAAAAGAGVLMLAFGSYVLYDIRYTDQNAYISQDLLQYRPKVTAEEGGTETFAELREINPDVVGWLELFDTHINYPLVQGRNDLEYLNKDIYGDPTLSGSIYLASENERDFSDWYNLIYGHHMDNGAMFGDIRNFLDEEYFDSHQEGLLQTEKATYLIKVFACAYADAYDNVIYNISEDADAKIPELREFLSEHAVQHKEIPKEFSGEKLIGLSTCTDVVTNGRIVLFVRAEPLSQEEAVQYLERSSDDTPGEKIHRSPLGYFTDSDHWALLNLLCVAETFLIFLPITALRRKYRQISYSKKLAKQLEEKMNCDDSSDSQENTENYDREGRRCHEEDEKICKQLRRFTDNMHIGMIVECVLLIVSAVVFLMTEDLTKKITLSDKWTGLMIVIAAVSLLADHLTFCYRGKMPDKEKLSSHQRNEKVYS</sequence>
<evidence type="ECO:0000313" key="4">
    <source>
        <dbReference type="Proteomes" id="UP000021369"/>
    </source>
</evidence>
<dbReference type="CDD" id="cd05826">
    <property type="entry name" value="Sortase_B"/>
    <property type="match status" value="1"/>
</dbReference>
<keyword evidence="4" id="KW-1185">Reference proteome</keyword>
<protein>
    <submittedName>
        <fullName evidence="3">Sortase</fullName>
    </submittedName>
</protein>
<keyword evidence="2" id="KW-0472">Membrane</keyword>
<dbReference type="InterPro" id="IPR023365">
    <property type="entry name" value="Sortase_dom-sf"/>
</dbReference>
<dbReference type="NCBIfam" id="TIGR03064">
    <property type="entry name" value="sortase_srtB"/>
    <property type="match status" value="1"/>
</dbReference>
<dbReference type="AlphaFoldDB" id="A0A011VYF5"/>
<dbReference type="SUPFAM" id="SSF63817">
    <property type="entry name" value="Sortase"/>
    <property type="match status" value="1"/>
</dbReference>
<accession>A0A011VYF5</accession>
<dbReference type="Proteomes" id="UP000021369">
    <property type="component" value="Unassembled WGS sequence"/>
</dbReference>
<organism evidence="3 4">
    <name type="scientific">Ruminococcus albus SY3</name>
    <dbReference type="NCBI Taxonomy" id="1341156"/>
    <lineage>
        <taxon>Bacteria</taxon>
        <taxon>Bacillati</taxon>
        <taxon>Bacillota</taxon>
        <taxon>Clostridia</taxon>
        <taxon>Eubacteriales</taxon>
        <taxon>Oscillospiraceae</taxon>
        <taxon>Ruminococcus</taxon>
    </lineage>
</organism>